<dbReference type="EMBL" id="GBXM01025295">
    <property type="protein sequence ID" value="JAH83282.1"/>
    <property type="molecule type" value="Transcribed_RNA"/>
</dbReference>
<proteinExistence type="predicted"/>
<protein>
    <submittedName>
        <fullName evidence="1">Uncharacterized protein</fullName>
    </submittedName>
</protein>
<evidence type="ECO:0000313" key="1">
    <source>
        <dbReference type="EMBL" id="JAH83282.1"/>
    </source>
</evidence>
<sequence>MPIFWTFPYFLHATDTALMRRVSVQRGCWCCVGHLH</sequence>
<reference evidence="1" key="1">
    <citation type="submission" date="2014-11" db="EMBL/GenBank/DDBJ databases">
        <authorList>
            <person name="Amaro Gonzalez C."/>
        </authorList>
    </citation>
    <scope>NUCLEOTIDE SEQUENCE</scope>
</reference>
<accession>A0A0E9VYX6</accession>
<organism evidence="1">
    <name type="scientific">Anguilla anguilla</name>
    <name type="common">European freshwater eel</name>
    <name type="synonym">Muraena anguilla</name>
    <dbReference type="NCBI Taxonomy" id="7936"/>
    <lineage>
        <taxon>Eukaryota</taxon>
        <taxon>Metazoa</taxon>
        <taxon>Chordata</taxon>
        <taxon>Craniata</taxon>
        <taxon>Vertebrata</taxon>
        <taxon>Euteleostomi</taxon>
        <taxon>Actinopterygii</taxon>
        <taxon>Neopterygii</taxon>
        <taxon>Teleostei</taxon>
        <taxon>Anguilliformes</taxon>
        <taxon>Anguillidae</taxon>
        <taxon>Anguilla</taxon>
    </lineage>
</organism>
<name>A0A0E9VYX6_ANGAN</name>
<dbReference type="AlphaFoldDB" id="A0A0E9VYX6"/>
<reference evidence="1" key="2">
    <citation type="journal article" date="2015" name="Fish Shellfish Immunol.">
        <title>Early steps in the European eel (Anguilla anguilla)-Vibrio vulnificus interaction in the gills: Role of the RtxA13 toxin.</title>
        <authorList>
            <person name="Callol A."/>
            <person name="Pajuelo D."/>
            <person name="Ebbesson L."/>
            <person name="Teles M."/>
            <person name="MacKenzie S."/>
            <person name="Amaro C."/>
        </authorList>
    </citation>
    <scope>NUCLEOTIDE SEQUENCE</scope>
</reference>